<accession>A0A5C4S775</accession>
<dbReference type="AlphaFoldDB" id="A0A5C4S775"/>
<keyword evidence="1" id="KW-0472">Membrane</keyword>
<dbReference type="Proteomes" id="UP000308271">
    <property type="component" value="Unassembled WGS sequence"/>
</dbReference>
<feature type="transmembrane region" description="Helical" evidence="1">
    <location>
        <begin position="304"/>
        <end position="328"/>
    </location>
</feature>
<sequence>MKTILAFREEEFAWSHEVFSCLHPLLLPLCNKPFIEFLIDFAILTGSTAVRILCDGGINPIERYCENGSRWGIALSYGSLHADDSAQILLGKNRKFCGEERIMIVSGFSFIRYDKRLDYKSLASSLPEGEWAACPGGSITLSGAPEKPPADGAAAPLSLMPLDGMASYYRASMEALETGADRYVLPGYGGEPGCAIGRNVVISKSAQIRKPVSIGNNVQLLGDTIIGPSAIIGSNVIIDRESSVESSIVLDNTYIGEHLEVNGRIASGNRLNDPRSGASISMEDPHLLGSIKKSQTLSALPRKVAHALAALVMIAVLAVPFLFLWPLLKLGGRWRSAQIDCHSENPGETISLGKVELDATNALGAIASTLSLDHYFRLFRVLTAELALIGSTPLPAEAQHPNAPANALAYRPGVFSYAEAEQWPATGDDAAIVERYHLVHSGPISDIGLVVKAFVNRPHEKSSA</sequence>
<evidence type="ECO:0000313" key="3">
    <source>
        <dbReference type="Proteomes" id="UP000308271"/>
    </source>
</evidence>
<dbReference type="OrthoDB" id="593742at2"/>
<dbReference type="InterPro" id="IPR011004">
    <property type="entry name" value="Trimer_LpxA-like_sf"/>
</dbReference>
<dbReference type="SUPFAM" id="SSF51161">
    <property type="entry name" value="Trimeric LpxA-like enzymes"/>
    <property type="match status" value="1"/>
</dbReference>
<protein>
    <submittedName>
        <fullName evidence="2">NDP-sugar synthase</fullName>
    </submittedName>
</protein>
<dbReference type="Gene3D" id="2.160.10.10">
    <property type="entry name" value="Hexapeptide repeat proteins"/>
    <property type="match status" value="1"/>
</dbReference>
<proteinExistence type="predicted"/>
<keyword evidence="3" id="KW-1185">Reference proteome</keyword>
<comment type="caution">
    <text evidence="2">The sequence shown here is derived from an EMBL/GenBank/DDBJ whole genome shotgun (WGS) entry which is preliminary data.</text>
</comment>
<dbReference type="SUPFAM" id="SSF53448">
    <property type="entry name" value="Nucleotide-diphospho-sugar transferases"/>
    <property type="match status" value="1"/>
</dbReference>
<organism evidence="2 3">
    <name type="scientific">Chlorobaculum thiosulfatiphilum</name>
    <name type="common">Chlorobium limicola f.sp. thiosulfatophilum</name>
    <dbReference type="NCBI Taxonomy" id="115852"/>
    <lineage>
        <taxon>Bacteria</taxon>
        <taxon>Pseudomonadati</taxon>
        <taxon>Chlorobiota</taxon>
        <taxon>Chlorobiia</taxon>
        <taxon>Chlorobiales</taxon>
        <taxon>Chlorobiaceae</taxon>
        <taxon>Chlorobaculum</taxon>
    </lineage>
</organism>
<gene>
    <name evidence="2" type="ORF">FGF66_05040</name>
</gene>
<dbReference type="RefSeq" id="WP_139456604.1">
    <property type="nucleotide sequence ID" value="NZ_VDCH01000007.1"/>
</dbReference>
<evidence type="ECO:0000256" key="1">
    <source>
        <dbReference type="SAM" id="Phobius"/>
    </source>
</evidence>
<evidence type="ECO:0000313" key="2">
    <source>
        <dbReference type="EMBL" id="TNJ39296.1"/>
    </source>
</evidence>
<dbReference type="InterPro" id="IPR029044">
    <property type="entry name" value="Nucleotide-diphossugar_trans"/>
</dbReference>
<reference evidence="2 3" key="1">
    <citation type="submission" date="2019-05" db="EMBL/GenBank/DDBJ databases">
        <title>Draft Whole-Genome sequence of the green sulfur bacterium Chlorobaculum thiosulfatiphilum DSM 249.</title>
        <authorList>
            <person name="Meyer T.E."/>
            <person name="Kyndt J.A."/>
        </authorList>
    </citation>
    <scope>NUCLEOTIDE SEQUENCE [LARGE SCALE GENOMIC DNA]</scope>
    <source>
        <strain evidence="2 3">DSM 249</strain>
    </source>
</reference>
<dbReference type="EMBL" id="VDCH01000007">
    <property type="protein sequence ID" value="TNJ39296.1"/>
    <property type="molecule type" value="Genomic_DNA"/>
</dbReference>
<name>A0A5C4S775_CHLTI</name>
<keyword evidence="1" id="KW-0812">Transmembrane</keyword>
<keyword evidence="1" id="KW-1133">Transmembrane helix</keyword>